<organism evidence="1 2">
    <name type="scientific">Neptunomonas qingdaonensis</name>
    <dbReference type="NCBI Taxonomy" id="1045558"/>
    <lineage>
        <taxon>Bacteria</taxon>
        <taxon>Pseudomonadati</taxon>
        <taxon>Pseudomonadota</taxon>
        <taxon>Gammaproteobacteria</taxon>
        <taxon>Oceanospirillales</taxon>
        <taxon>Oceanospirillaceae</taxon>
        <taxon>Neptunomonas</taxon>
    </lineage>
</organism>
<accession>A0A1I2P732</accession>
<keyword evidence="2" id="KW-1185">Reference proteome</keyword>
<dbReference type="AlphaFoldDB" id="A0A1I2P732"/>
<sequence>MQTYASRVANVLKEDYQWQQPEPIPPLPPQRLRLQTIPDLNEGLIDVLDLAKCDLLPLIASRNSSLGKLARPSQRLVYEIQFFNLISSCLPLIEKAPSVEAELKERIYNIYNIKKRNLPVIFWNALYTGQEIEASMAVNQSPLPLLQTDHSAALSALNSLSFITTSTLQNNIDFDTSSLSQIEQYYEDIYHAPLGAPLLKSLLLLEVTMNNVSQLINTRLERRPMCFSSMQNPQANILKNVFIEYYARQIQPYMAYVHRTGEQWFSIHSKTLALLPIPHEIAPYAQQAFITNSKTSIWERYINARDRHTQAWQRVLKQCNLMPSQPN</sequence>
<proteinExistence type="predicted"/>
<reference evidence="2" key="1">
    <citation type="submission" date="2016-10" db="EMBL/GenBank/DDBJ databases">
        <authorList>
            <person name="Varghese N."/>
            <person name="Submissions S."/>
        </authorList>
    </citation>
    <scope>NUCLEOTIDE SEQUENCE [LARGE SCALE GENOMIC DNA]</scope>
    <source>
        <strain evidence="2">CGMCC 1.10971</strain>
    </source>
</reference>
<dbReference type="Pfam" id="PF11279">
    <property type="entry name" value="DUF3080"/>
    <property type="match status" value="1"/>
</dbReference>
<dbReference type="EMBL" id="FOOU01000003">
    <property type="protein sequence ID" value="SFG11955.1"/>
    <property type="molecule type" value="Genomic_DNA"/>
</dbReference>
<evidence type="ECO:0000313" key="1">
    <source>
        <dbReference type="EMBL" id="SFG11955.1"/>
    </source>
</evidence>
<dbReference type="Proteomes" id="UP000198623">
    <property type="component" value="Unassembled WGS sequence"/>
</dbReference>
<protein>
    <recommendedName>
        <fullName evidence="3">DUF3080 family protein</fullName>
    </recommendedName>
</protein>
<name>A0A1I2P732_9GAMM</name>
<gene>
    <name evidence="1" type="ORF">SAMN05216175_103305</name>
</gene>
<evidence type="ECO:0000313" key="2">
    <source>
        <dbReference type="Proteomes" id="UP000198623"/>
    </source>
</evidence>
<dbReference type="STRING" id="1045558.SAMN05216175_103305"/>
<evidence type="ECO:0008006" key="3">
    <source>
        <dbReference type="Google" id="ProtNLM"/>
    </source>
</evidence>
<dbReference type="InterPro" id="IPR021431">
    <property type="entry name" value="DUF3080"/>
</dbReference>